<comment type="caution">
    <text evidence="1">The sequence shown here is derived from an EMBL/GenBank/DDBJ whole genome shotgun (WGS) entry which is preliminary data.</text>
</comment>
<dbReference type="Proteomes" id="UP000831701">
    <property type="component" value="Chromosome 23"/>
</dbReference>
<name>A0ACB8VE72_9TELE</name>
<organism evidence="1 2">
    <name type="scientific">Scortum barcoo</name>
    <name type="common">barcoo grunter</name>
    <dbReference type="NCBI Taxonomy" id="214431"/>
    <lineage>
        <taxon>Eukaryota</taxon>
        <taxon>Metazoa</taxon>
        <taxon>Chordata</taxon>
        <taxon>Craniata</taxon>
        <taxon>Vertebrata</taxon>
        <taxon>Euteleostomi</taxon>
        <taxon>Actinopterygii</taxon>
        <taxon>Neopterygii</taxon>
        <taxon>Teleostei</taxon>
        <taxon>Neoteleostei</taxon>
        <taxon>Acanthomorphata</taxon>
        <taxon>Eupercaria</taxon>
        <taxon>Centrarchiformes</taxon>
        <taxon>Terapontoidei</taxon>
        <taxon>Terapontidae</taxon>
        <taxon>Scortum</taxon>
    </lineage>
</organism>
<proteinExistence type="predicted"/>
<gene>
    <name evidence="1" type="ORF">L3Q82_020053</name>
</gene>
<feature type="non-terminal residue" evidence="1">
    <location>
        <position position="1"/>
    </location>
</feature>
<protein>
    <submittedName>
        <fullName evidence="1">Uncharacterized protein</fullName>
    </submittedName>
</protein>
<sequence>HDGSSFQLDGRLLFRADRTSSRGKPAGADYASTFRRCLLRLFTSRRVNEALKGASQQQHQLAPAQTPGAFHVFAGEFNHVNLTDTCLNSTSMSAYRHREITRWTVFTPTNEDAYRAVPHPHLGFMLLPAYRPLLRLTPPQRTISVARAQ</sequence>
<reference evidence="1" key="1">
    <citation type="submission" date="2022-04" db="EMBL/GenBank/DDBJ databases">
        <title>Jade perch genome.</title>
        <authorList>
            <person name="Chao B."/>
        </authorList>
    </citation>
    <scope>NUCLEOTIDE SEQUENCE</scope>
    <source>
        <strain evidence="1">CB-2022</strain>
    </source>
</reference>
<evidence type="ECO:0000313" key="2">
    <source>
        <dbReference type="Proteomes" id="UP000831701"/>
    </source>
</evidence>
<dbReference type="EMBL" id="CM041553">
    <property type="protein sequence ID" value="KAI3353533.1"/>
    <property type="molecule type" value="Genomic_DNA"/>
</dbReference>
<keyword evidence="2" id="KW-1185">Reference proteome</keyword>
<accession>A0ACB8VE72</accession>
<evidence type="ECO:0000313" key="1">
    <source>
        <dbReference type="EMBL" id="KAI3353533.1"/>
    </source>
</evidence>